<dbReference type="OrthoDB" id="7150at2157"/>
<sequence length="188" mass="21926">MSFYYLKYIIYTMEVATLGGGCFWCTEAVFKRVKGVVSVKPGYSGGKVPNPTYEEVCTDETGHAEVVQITFDPSVITYRELLEIFFEIHDPTTPNRQGNDVGSQYRSIILYHSEEQKKIAEEMIKLYERKLGKKVVTELVPFEAFYEAEDYHHDFYDKHKNYPYCKLVIDPKVKKFMKNFPDKASIRI</sequence>
<evidence type="ECO:0000313" key="5">
    <source>
        <dbReference type="EMBL" id="ALU31333.1"/>
    </source>
</evidence>
<comment type="function">
    <text evidence="2">Has an important function as a repair enzyme for proteins that have been inactivated by oxidation. Catalyzes the reversible oxidation-reduction of methionine sulfoxide in proteins to methionine.</text>
</comment>
<keyword evidence="1 2" id="KW-0560">Oxidoreductase</keyword>
<dbReference type="EC" id="1.8.4.11" evidence="2"/>
<dbReference type="PANTHER" id="PTHR43774:SF1">
    <property type="entry name" value="PEPTIDE METHIONINE SULFOXIDE REDUCTASE MSRA 2"/>
    <property type="match status" value="1"/>
</dbReference>
<name>A0A0U3FE68_9CREN</name>
<dbReference type="PaxDb" id="1435377-SUSAZ_05570"/>
<dbReference type="SUPFAM" id="SSF55068">
    <property type="entry name" value="Peptide methionine sulfoxide reductase"/>
    <property type="match status" value="1"/>
</dbReference>
<dbReference type="HAMAP" id="MF_01401">
    <property type="entry name" value="MsrA"/>
    <property type="match status" value="1"/>
</dbReference>
<evidence type="ECO:0000259" key="3">
    <source>
        <dbReference type="Pfam" id="PF01625"/>
    </source>
</evidence>
<evidence type="ECO:0000313" key="4">
    <source>
        <dbReference type="EMBL" id="ALU28619.1"/>
    </source>
</evidence>
<dbReference type="OMA" id="LFWESHD"/>
<dbReference type="InterPro" id="IPR036509">
    <property type="entry name" value="Met_Sox_Rdtase_MsrA_sf"/>
</dbReference>
<dbReference type="EMBL" id="CP013694">
    <property type="protein sequence ID" value="ALU28619.1"/>
    <property type="molecule type" value="Genomic_DNA"/>
</dbReference>
<evidence type="ECO:0000313" key="6">
    <source>
        <dbReference type="Proteomes" id="UP000060043"/>
    </source>
</evidence>
<comment type="catalytic activity">
    <reaction evidence="2">
        <text>L-methionyl-[protein] + [thioredoxin]-disulfide + H2O = L-methionyl-(S)-S-oxide-[protein] + [thioredoxin]-dithiol</text>
        <dbReference type="Rhea" id="RHEA:14217"/>
        <dbReference type="Rhea" id="RHEA-COMP:10698"/>
        <dbReference type="Rhea" id="RHEA-COMP:10700"/>
        <dbReference type="Rhea" id="RHEA-COMP:12313"/>
        <dbReference type="Rhea" id="RHEA-COMP:12315"/>
        <dbReference type="ChEBI" id="CHEBI:15377"/>
        <dbReference type="ChEBI" id="CHEBI:16044"/>
        <dbReference type="ChEBI" id="CHEBI:29950"/>
        <dbReference type="ChEBI" id="CHEBI:44120"/>
        <dbReference type="ChEBI" id="CHEBI:50058"/>
        <dbReference type="EC" id="1.8.4.11"/>
    </reaction>
</comment>
<dbReference type="Proteomes" id="UP000060043">
    <property type="component" value="Chromosome"/>
</dbReference>
<dbReference type="EMBL" id="CP013695">
    <property type="protein sequence ID" value="ALU31333.1"/>
    <property type="molecule type" value="Genomic_DNA"/>
</dbReference>
<proteinExistence type="inferred from homology"/>
<dbReference type="Proteomes" id="UP000065473">
    <property type="component" value="Chromosome"/>
</dbReference>
<dbReference type="AlphaFoldDB" id="A0A0U3FE68"/>
<feature type="active site" evidence="2">
    <location>
        <position position="22"/>
    </location>
</feature>
<dbReference type="Gene3D" id="3.30.1060.10">
    <property type="entry name" value="Peptide methionine sulphoxide reductase MsrA"/>
    <property type="match status" value="1"/>
</dbReference>
<reference evidence="6 7" key="1">
    <citation type="submission" date="2015-12" db="EMBL/GenBank/DDBJ databases">
        <title>A stable core within a dynamic pangenome in Sulfolobus acidocaldarius.</title>
        <authorList>
            <person name="Anderson R."/>
            <person name="Kouris A."/>
            <person name="Seward C."/>
            <person name="Campbell K."/>
            <person name="Whitaker R."/>
        </authorList>
    </citation>
    <scope>NUCLEOTIDE SEQUENCE [LARGE SCALE GENOMIC DNA]</scope>
    <source>
        <strain evidence="4 7">GG12-C01-09</strain>
        <strain evidence="5 6">NG05B_CO5_07</strain>
    </source>
</reference>
<dbReference type="PANTHER" id="PTHR43774">
    <property type="entry name" value="PEPTIDE METHIONINE SULFOXIDE REDUCTASE"/>
    <property type="match status" value="1"/>
</dbReference>
<gene>
    <name evidence="2" type="primary">msrA</name>
    <name evidence="4" type="ORF">ATY89_00645</name>
    <name evidence="5" type="ORF">ATZ20_03685</name>
</gene>
<evidence type="ECO:0000256" key="1">
    <source>
        <dbReference type="ARBA" id="ARBA00023002"/>
    </source>
</evidence>
<evidence type="ECO:0000313" key="7">
    <source>
        <dbReference type="Proteomes" id="UP000065473"/>
    </source>
</evidence>
<protein>
    <recommendedName>
        <fullName evidence="2">Peptide methionine sulfoxide reductase MsrA</fullName>
        <shortName evidence="2">Protein-methionine-S-oxide reductase</shortName>
        <ecNumber evidence="2">1.8.4.11</ecNumber>
    </recommendedName>
    <alternativeName>
        <fullName evidence="2">Peptide-methionine (S)-S-oxide reductase</fullName>
        <shortName evidence="2">Peptide Met(O) reductase</shortName>
    </alternativeName>
</protein>
<dbReference type="NCBIfam" id="TIGR00401">
    <property type="entry name" value="msrA"/>
    <property type="match status" value="1"/>
</dbReference>
<evidence type="ECO:0000256" key="2">
    <source>
        <dbReference type="HAMAP-Rule" id="MF_01401"/>
    </source>
</evidence>
<dbReference type="STRING" id="1435377.SUSAZ_05570"/>
<comment type="similarity">
    <text evidence="2">Belongs to the MsrA Met sulfoxide reductase family.</text>
</comment>
<comment type="catalytic activity">
    <reaction evidence="2">
        <text>[thioredoxin]-disulfide + L-methionine + H2O = L-methionine (S)-S-oxide + [thioredoxin]-dithiol</text>
        <dbReference type="Rhea" id="RHEA:19993"/>
        <dbReference type="Rhea" id="RHEA-COMP:10698"/>
        <dbReference type="Rhea" id="RHEA-COMP:10700"/>
        <dbReference type="ChEBI" id="CHEBI:15377"/>
        <dbReference type="ChEBI" id="CHEBI:29950"/>
        <dbReference type="ChEBI" id="CHEBI:50058"/>
        <dbReference type="ChEBI" id="CHEBI:57844"/>
        <dbReference type="ChEBI" id="CHEBI:58772"/>
        <dbReference type="EC" id="1.8.4.11"/>
    </reaction>
</comment>
<dbReference type="InterPro" id="IPR002569">
    <property type="entry name" value="Met_Sox_Rdtase_MsrA_dom"/>
</dbReference>
<dbReference type="GO" id="GO:0008113">
    <property type="term" value="F:peptide-methionine (S)-S-oxide reductase activity"/>
    <property type="evidence" value="ECO:0007669"/>
    <property type="project" value="UniProtKB-UniRule"/>
</dbReference>
<feature type="domain" description="Peptide methionine sulphoxide reductase MsrA" evidence="3">
    <location>
        <begin position="16"/>
        <end position="166"/>
    </location>
</feature>
<organism evidence="4 7">
    <name type="scientific">Sulfolobus acidocaldarius</name>
    <dbReference type="NCBI Taxonomy" id="2285"/>
    <lineage>
        <taxon>Archaea</taxon>
        <taxon>Thermoproteota</taxon>
        <taxon>Thermoprotei</taxon>
        <taxon>Sulfolobales</taxon>
        <taxon>Sulfolobaceae</taxon>
        <taxon>Sulfolobus</taxon>
    </lineage>
</organism>
<dbReference type="Pfam" id="PF01625">
    <property type="entry name" value="PMSR"/>
    <property type="match status" value="1"/>
</dbReference>
<accession>A0A0U3FE68</accession>